<dbReference type="RefSeq" id="WP_067766889.1">
    <property type="nucleotide sequence ID" value="NZ_LZDS01000028.1"/>
</dbReference>
<name>A0A1A7R6E9_9GAMM</name>
<evidence type="ECO:0000313" key="1">
    <source>
        <dbReference type="EMBL" id="OBX27840.1"/>
    </source>
</evidence>
<keyword evidence="2" id="KW-1185">Reference proteome</keyword>
<dbReference type="OrthoDB" id="9801841at2"/>
<gene>
    <name evidence="1" type="ORF">A9J31_09195</name>
</gene>
<sequence>MYEVKTTPLYYGKCPARGDFLKSRDQYSLIQLIDQWITEALEFAMRDENFMKAYGALPSLDFFIANPQDKRFLAANLISSEDSSKRQFPMVLAHLLEIDDAFDNILYAPYRYKQTLIDLYQRNRVMRSIRDPDILLDKLGKLNNEIMVFGTEETSSFYEHHTLHSFARLLNFTPYQLAQSMIGLGLLLQPIIRQGTAKLNKVLILPINNISYCYEIAAFWVSLISRFVENQDAELLIGILHSDSPVLLFGFQGADITALSDIFTQNMHSDHWVSLIDARWIDPYLEQNAGLAVLEQSLSERQISLIHGIKLFRQTFIEE</sequence>
<dbReference type="InterPro" id="IPR017748">
    <property type="entry name" value="TagF"/>
</dbReference>
<dbReference type="NCBIfam" id="TIGR03373">
    <property type="entry name" value="VI_minor_4"/>
    <property type="match status" value="1"/>
</dbReference>
<dbReference type="EMBL" id="LZDS01000028">
    <property type="protein sequence ID" value="OBX27840.1"/>
    <property type="molecule type" value="Genomic_DNA"/>
</dbReference>
<dbReference type="Proteomes" id="UP000185753">
    <property type="component" value="Unassembled WGS sequence"/>
</dbReference>
<dbReference type="AlphaFoldDB" id="A0A1A7R6E9"/>
<dbReference type="Pfam" id="PF09867">
    <property type="entry name" value="TagF_N"/>
    <property type="match status" value="1"/>
</dbReference>
<proteinExistence type="predicted"/>
<comment type="caution">
    <text evidence="1">The sequence shown here is derived from an EMBL/GenBank/DDBJ whole genome shotgun (WGS) entry which is preliminary data.</text>
</comment>
<organism evidence="1 2">
    <name type="scientific">Acinetobacter gandensis</name>
    <dbReference type="NCBI Taxonomy" id="1443941"/>
    <lineage>
        <taxon>Bacteria</taxon>
        <taxon>Pseudomonadati</taxon>
        <taxon>Pseudomonadota</taxon>
        <taxon>Gammaproteobacteria</taxon>
        <taxon>Moraxellales</taxon>
        <taxon>Moraxellaceae</taxon>
        <taxon>Acinetobacter</taxon>
    </lineage>
</organism>
<dbReference type="InterPro" id="IPR038225">
    <property type="entry name" value="TagF_sf"/>
</dbReference>
<dbReference type="Gene3D" id="3.40.1730.10">
    <property type="entry name" value="pa0076 domain"/>
    <property type="match status" value="1"/>
</dbReference>
<reference evidence="2" key="1">
    <citation type="submission" date="2016-06" db="EMBL/GenBank/DDBJ databases">
        <authorList>
            <person name="Radolfova-Krizova L."/>
            <person name="Nemec A."/>
        </authorList>
    </citation>
    <scope>NUCLEOTIDE SEQUENCE [LARGE SCALE GENOMIC DNA]</scope>
    <source>
        <strain evidence="2">ANC 4275</strain>
    </source>
</reference>
<dbReference type="STRING" id="1443941.A9J31_09195"/>
<protein>
    <submittedName>
        <fullName evidence="1">Type VI secretion-associated protein</fullName>
    </submittedName>
</protein>
<accession>A0A1A7R6E9</accession>
<evidence type="ECO:0000313" key="2">
    <source>
        <dbReference type="Proteomes" id="UP000185753"/>
    </source>
</evidence>